<protein>
    <submittedName>
        <fullName evidence="5">Zinc ABC transporter substrate-binding protein</fullName>
    </submittedName>
</protein>
<sequence>MKNLLNKIFLLILVVVCIAFSGCSKEKTSSNTKTPNKKIPIAVSIVPEETFVKAVGGNLIDVVTMIPSGQSPENFQPTPDLIEKFSKSELYFPIGVPTEKSSILPKAKDLNSDLKIVNLAKEVSKVYPDREFAPEKRDPHIWLSPKRVKIMINIIKDELSKIDPNNKSVYEKNAGEYIQKLDKLDSDIKTSLTKLKNKTLIVYHPAFGYLCDDYGLEMISLENEGKEAPPQDLQQTIDAAKTKGIKAIFYQQEIDSRQSKTFAEEIGGKTELIAPLAPNYIENLEKIADTFRQVLTQ</sequence>
<dbReference type="PANTHER" id="PTHR42953:SF3">
    <property type="entry name" value="HIGH-AFFINITY ZINC UPTAKE SYSTEM PROTEIN ZNUA"/>
    <property type="match status" value="1"/>
</dbReference>
<dbReference type="SUPFAM" id="SSF53807">
    <property type="entry name" value="Helical backbone' metal receptor"/>
    <property type="match status" value="1"/>
</dbReference>
<accession>A0ABT4CNY2</accession>
<dbReference type="PANTHER" id="PTHR42953">
    <property type="entry name" value="HIGH-AFFINITY ZINC UPTAKE SYSTEM PROTEIN ZNUA-RELATED"/>
    <property type="match status" value="1"/>
</dbReference>
<gene>
    <name evidence="5" type="ORF">OXH55_03950</name>
</gene>
<dbReference type="InterPro" id="IPR006127">
    <property type="entry name" value="ZnuA-like"/>
</dbReference>
<dbReference type="Pfam" id="PF01297">
    <property type="entry name" value="ZnuA"/>
    <property type="match status" value="1"/>
</dbReference>
<dbReference type="Gene3D" id="3.40.50.1980">
    <property type="entry name" value="Nitrogenase molybdenum iron protein domain"/>
    <property type="match status" value="2"/>
</dbReference>
<evidence type="ECO:0000256" key="3">
    <source>
        <dbReference type="ARBA" id="ARBA00022729"/>
    </source>
</evidence>
<evidence type="ECO:0000256" key="1">
    <source>
        <dbReference type="ARBA" id="ARBA00011028"/>
    </source>
</evidence>
<evidence type="ECO:0000256" key="4">
    <source>
        <dbReference type="RuleBase" id="RU003512"/>
    </source>
</evidence>
<dbReference type="RefSeq" id="WP_268048151.1">
    <property type="nucleotide sequence ID" value="NZ_JAPQES010000001.1"/>
</dbReference>
<organism evidence="5 6">
    <name type="scientific">Clostridium ganghwense</name>
    <dbReference type="NCBI Taxonomy" id="312089"/>
    <lineage>
        <taxon>Bacteria</taxon>
        <taxon>Bacillati</taxon>
        <taxon>Bacillota</taxon>
        <taxon>Clostridia</taxon>
        <taxon>Eubacteriales</taxon>
        <taxon>Clostridiaceae</taxon>
        <taxon>Clostridium</taxon>
    </lineage>
</organism>
<proteinExistence type="inferred from homology"/>
<dbReference type="InterPro" id="IPR006128">
    <property type="entry name" value="Lipoprotein_PsaA-like"/>
</dbReference>
<name>A0ABT4CNY2_9CLOT</name>
<dbReference type="Proteomes" id="UP001079657">
    <property type="component" value="Unassembled WGS sequence"/>
</dbReference>
<comment type="caution">
    <text evidence="5">The sequence shown here is derived from an EMBL/GenBank/DDBJ whole genome shotgun (WGS) entry which is preliminary data.</text>
</comment>
<dbReference type="EMBL" id="JAPQES010000001">
    <property type="protein sequence ID" value="MCY6369781.1"/>
    <property type="molecule type" value="Genomic_DNA"/>
</dbReference>
<reference evidence="5" key="1">
    <citation type="submission" date="2022-12" db="EMBL/GenBank/DDBJ databases">
        <authorList>
            <person name="Wang J."/>
        </authorList>
    </citation>
    <scope>NUCLEOTIDE SEQUENCE</scope>
    <source>
        <strain evidence="5">HY-42-06</strain>
    </source>
</reference>
<keyword evidence="6" id="KW-1185">Reference proteome</keyword>
<dbReference type="PROSITE" id="PS51257">
    <property type="entry name" value="PROKAR_LIPOPROTEIN"/>
    <property type="match status" value="1"/>
</dbReference>
<evidence type="ECO:0000313" key="6">
    <source>
        <dbReference type="Proteomes" id="UP001079657"/>
    </source>
</evidence>
<evidence type="ECO:0000313" key="5">
    <source>
        <dbReference type="EMBL" id="MCY6369781.1"/>
    </source>
</evidence>
<comment type="similarity">
    <text evidence="1 4">Belongs to the bacterial solute-binding protein 9 family.</text>
</comment>
<keyword evidence="2 4" id="KW-0813">Transport</keyword>
<keyword evidence="3" id="KW-0732">Signal</keyword>
<dbReference type="PRINTS" id="PR00690">
    <property type="entry name" value="ADHESNFAMILY"/>
</dbReference>
<evidence type="ECO:0000256" key="2">
    <source>
        <dbReference type="ARBA" id="ARBA00022448"/>
    </source>
</evidence>
<dbReference type="InterPro" id="IPR050492">
    <property type="entry name" value="Bact_metal-bind_prot9"/>
</dbReference>